<dbReference type="EMBL" id="LNYH01000050">
    <property type="protein sequence ID" value="KTD26951.1"/>
    <property type="molecule type" value="Genomic_DNA"/>
</dbReference>
<dbReference type="Proteomes" id="UP000295517">
    <property type="component" value="Chromosome"/>
</dbReference>
<protein>
    <recommendedName>
        <fullName evidence="1">NadR/Ttd14 AAA domain-containing protein</fullName>
    </recommendedName>
</protein>
<dbReference type="Proteomes" id="UP000054761">
    <property type="component" value="Unassembled WGS sequence"/>
</dbReference>
<evidence type="ECO:0000313" key="4">
    <source>
        <dbReference type="Proteomes" id="UP000054761"/>
    </source>
</evidence>
<dbReference type="SUPFAM" id="SSF52540">
    <property type="entry name" value="P-loop containing nucleoside triphosphate hydrolases"/>
    <property type="match status" value="1"/>
</dbReference>
<dbReference type="InterPro" id="IPR027417">
    <property type="entry name" value="P-loop_NTPase"/>
</dbReference>
<reference evidence="3 5" key="2">
    <citation type="submission" date="2019-03" db="EMBL/GenBank/DDBJ databases">
        <title>Diverse conjugative elements silence natural transformation in Legionella species.</title>
        <authorList>
            <person name="Durieux I."/>
            <person name="Ginevra C."/>
            <person name="Attaiech L."/>
            <person name="Picq K."/>
            <person name="Juan P.A."/>
            <person name="Jarraud S."/>
            <person name="Charpentier X."/>
        </authorList>
    </citation>
    <scope>NUCLEOTIDE SEQUENCE [LARGE SCALE GENOMIC DNA]</scope>
    <source>
        <strain evidence="3 5">HL-0427-4011</strain>
    </source>
</reference>
<name>A0A0W0W397_9GAMM</name>
<dbReference type="AlphaFoldDB" id="A0A0W0W397"/>
<dbReference type="InterPro" id="IPR038727">
    <property type="entry name" value="NadR/Ttd14_AAA_dom"/>
</dbReference>
<reference evidence="2 4" key="1">
    <citation type="submission" date="2015-11" db="EMBL/GenBank/DDBJ databases">
        <title>Genomic analysis of 38 Legionella species identifies large and diverse effector repertoires.</title>
        <authorList>
            <person name="Burstein D."/>
            <person name="Amaro F."/>
            <person name="Zusman T."/>
            <person name="Lifshitz Z."/>
            <person name="Cohen O."/>
            <person name="Gilbert J.A."/>
            <person name="Pupko T."/>
            <person name="Shuman H.A."/>
            <person name="Segal G."/>
        </authorList>
    </citation>
    <scope>NUCLEOTIDE SEQUENCE [LARGE SCALE GENOMIC DNA]</scope>
    <source>
        <strain evidence="2 4">Bercovier 4</strain>
    </source>
</reference>
<gene>
    <name evidence="3" type="ORF">E3983_12790</name>
    <name evidence="2" type="ORF">Lisr_1017</name>
</gene>
<dbReference type="EMBL" id="CP038254">
    <property type="protein sequence ID" value="QBR85150.1"/>
    <property type="molecule type" value="Genomic_DNA"/>
</dbReference>
<accession>A0A0W0W397</accession>
<proteinExistence type="predicted"/>
<evidence type="ECO:0000259" key="1">
    <source>
        <dbReference type="Pfam" id="PF13521"/>
    </source>
</evidence>
<evidence type="ECO:0000313" key="5">
    <source>
        <dbReference type="Proteomes" id="UP000295517"/>
    </source>
</evidence>
<feature type="domain" description="NadR/Ttd14 AAA" evidence="1">
    <location>
        <begin position="2"/>
        <end position="166"/>
    </location>
</feature>
<dbReference type="PATRIC" id="fig|454.4.peg.1096"/>
<dbReference type="STRING" id="454.Lisr_1017"/>
<dbReference type="RefSeq" id="WP_058501379.1">
    <property type="nucleotide sequence ID" value="NZ_CAAAJA010000040.1"/>
</dbReference>
<dbReference type="Pfam" id="PF13521">
    <property type="entry name" value="AAA_28"/>
    <property type="match status" value="1"/>
</dbReference>
<dbReference type="OrthoDB" id="7351510at2"/>
<sequence>MRIVISGTHSVGKSTFVKDFISYFPNFIREEEPYRALRDIYDIKFGKSSTCFCNGLQFYYNLSRLLSYQGSEQVIFDRCPVDYIAYSLYTARYRQTDIDLKFVESLIEPSRKALKNIDLLIFIPITEKHLVELEDDGIRPVDVSYRSEVDEYFKQLYRENLYDIVEKYADKLIEIWGTREQRIQQVEAYIK</sequence>
<organism evidence="2 4">
    <name type="scientific">Legionella israelensis</name>
    <dbReference type="NCBI Taxonomy" id="454"/>
    <lineage>
        <taxon>Bacteria</taxon>
        <taxon>Pseudomonadati</taxon>
        <taxon>Pseudomonadota</taxon>
        <taxon>Gammaproteobacteria</taxon>
        <taxon>Legionellales</taxon>
        <taxon>Legionellaceae</taxon>
        <taxon>Legionella</taxon>
    </lineage>
</organism>
<keyword evidence="4" id="KW-1185">Reference proteome</keyword>
<dbReference type="Gene3D" id="3.40.50.300">
    <property type="entry name" value="P-loop containing nucleotide triphosphate hydrolases"/>
    <property type="match status" value="1"/>
</dbReference>
<evidence type="ECO:0000313" key="2">
    <source>
        <dbReference type="EMBL" id="KTD26951.1"/>
    </source>
</evidence>
<evidence type="ECO:0000313" key="3">
    <source>
        <dbReference type="EMBL" id="QBR85150.1"/>
    </source>
</evidence>